<dbReference type="InterPro" id="IPR036291">
    <property type="entry name" value="NAD(P)-bd_dom_sf"/>
</dbReference>
<dbReference type="GO" id="GO:0016491">
    <property type="term" value="F:oxidoreductase activity"/>
    <property type="evidence" value="ECO:0007669"/>
    <property type="project" value="UniProtKB-KW"/>
</dbReference>
<dbReference type="EMBL" id="SRIO01000007">
    <property type="protein sequence ID" value="TFZ82657.1"/>
    <property type="molecule type" value="Genomic_DNA"/>
</dbReference>
<dbReference type="Gene3D" id="3.40.50.720">
    <property type="entry name" value="NAD(P)-binding Rossmann-like Domain"/>
    <property type="match status" value="1"/>
</dbReference>
<evidence type="ECO:0000256" key="2">
    <source>
        <dbReference type="ARBA" id="ARBA00023002"/>
    </source>
</evidence>
<keyword evidence="5" id="KW-1185">Reference proteome</keyword>
<evidence type="ECO:0000313" key="4">
    <source>
        <dbReference type="EMBL" id="TFZ82657.1"/>
    </source>
</evidence>
<gene>
    <name evidence="4" type="ORF">E4680_06735</name>
</gene>
<organism evidence="4 5">
    <name type="scientific">Candidatus Macondimonas diazotrophica</name>
    <dbReference type="NCBI Taxonomy" id="2305248"/>
    <lineage>
        <taxon>Bacteria</taxon>
        <taxon>Pseudomonadati</taxon>
        <taxon>Pseudomonadota</taxon>
        <taxon>Gammaproteobacteria</taxon>
        <taxon>Chromatiales</taxon>
        <taxon>Ectothiorhodospiraceae</taxon>
        <taxon>Candidatus Macondimonas</taxon>
    </lineage>
</organism>
<keyword evidence="2" id="KW-0560">Oxidoreductase</keyword>
<dbReference type="AlphaFoldDB" id="A0A4Z0FAG7"/>
<dbReference type="OrthoDB" id="9810734at2"/>
<keyword evidence="3" id="KW-1133">Transmembrane helix</keyword>
<name>A0A4Z0FAG7_9GAMM</name>
<evidence type="ECO:0000256" key="3">
    <source>
        <dbReference type="SAM" id="Phobius"/>
    </source>
</evidence>
<protein>
    <submittedName>
        <fullName evidence="4">SDR family NAD(P)-dependent oxidoreductase</fullName>
    </submittedName>
</protein>
<proteinExistence type="inferred from homology"/>
<sequence length="117" mass="13132">MEEQVEMEYADLLIVVITGCSSGIGLALAFHRHGRRVFATARRSEDVERLRQRGLPALPLEVIDAASRAEFWSAFDREADRVDRLINNAVYRAMGPGVEMPDQELARQFATNVFAPV</sequence>
<dbReference type="SUPFAM" id="SSF51735">
    <property type="entry name" value="NAD(P)-binding Rossmann-fold domains"/>
    <property type="match status" value="1"/>
</dbReference>
<reference evidence="4 5" key="1">
    <citation type="journal article" date="2019" name="ISME J.">
        <title>Candidatus Macondimonas diazotrophica, a novel gammaproteobacterial genus dominating crude-oil-contaminated coastal sediments.</title>
        <authorList>
            <person name="Karthikeyan S."/>
            <person name="Konstantinidis K."/>
        </authorList>
    </citation>
    <scope>NUCLEOTIDE SEQUENCE [LARGE SCALE GENOMIC DNA]</scope>
    <source>
        <strain evidence="4 5">KTK01</strain>
    </source>
</reference>
<comment type="caution">
    <text evidence="4">The sequence shown here is derived from an EMBL/GenBank/DDBJ whole genome shotgun (WGS) entry which is preliminary data.</text>
</comment>
<keyword evidence="3" id="KW-0472">Membrane</keyword>
<dbReference type="PANTHER" id="PTHR44169:SF6">
    <property type="entry name" value="NADPH-DEPENDENT 1-ACYLDIHYDROXYACETONE PHOSPHATE REDUCTASE"/>
    <property type="match status" value="1"/>
</dbReference>
<evidence type="ECO:0000256" key="1">
    <source>
        <dbReference type="ARBA" id="ARBA00006484"/>
    </source>
</evidence>
<dbReference type="Proteomes" id="UP000297890">
    <property type="component" value="Unassembled WGS sequence"/>
</dbReference>
<keyword evidence="3" id="KW-0812">Transmembrane</keyword>
<dbReference type="PANTHER" id="PTHR44169">
    <property type="entry name" value="NADPH-DEPENDENT 1-ACYLDIHYDROXYACETONE PHOSPHATE REDUCTASE"/>
    <property type="match status" value="1"/>
</dbReference>
<dbReference type="PRINTS" id="PR00081">
    <property type="entry name" value="GDHRDH"/>
</dbReference>
<feature type="transmembrane region" description="Helical" evidence="3">
    <location>
        <begin position="12"/>
        <end position="30"/>
    </location>
</feature>
<dbReference type="Pfam" id="PF00106">
    <property type="entry name" value="adh_short"/>
    <property type="match status" value="1"/>
</dbReference>
<dbReference type="InterPro" id="IPR002347">
    <property type="entry name" value="SDR_fam"/>
</dbReference>
<accession>A0A4Z0FAG7</accession>
<evidence type="ECO:0000313" key="5">
    <source>
        <dbReference type="Proteomes" id="UP000297890"/>
    </source>
</evidence>
<comment type="similarity">
    <text evidence="1">Belongs to the short-chain dehydrogenases/reductases (SDR) family.</text>
</comment>